<sequence length="83" mass="9520">MSVTNNDSRTLTVKKVRVDDGSFWSSDYTQERLERDGINTTIYSGNRWGVALSHRIGWDMDELKVIVTVETESGVTKELVYYV</sequence>
<name>A0A242A4C8_9ENTE</name>
<reference evidence="1 2" key="1">
    <citation type="submission" date="2017-05" db="EMBL/GenBank/DDBJ databases">
        <title>The Genome Sequence of Enterococcus sp. 8G7_MSG3316.</title>
        <authorList>
            <consortium name="The Broad Institute Genomics Platform"/>
            <consortium name="The Broad Institute Genomic Center for Infectious Diseases"/>
            <person name="Earl A."/>
            <person name="Manson A."/>
            <person name="Schwartman J."/>
            <person name="Gilmore M."/>
            <person name="Abouelleil A."/>
            <person name="Cao P."/>
            <person name="Chapman S."/>
            <person name="Cusick C."/>
            <person name="Shea T."/>
            <person name="Young S."/>
            <person name="Neafsey D."/>
            <person name="Nusbaum C."/>
            <person name="Birren B."/>
        </authorList>
    </citation>
    <scope>NUCLEOTIDE SEQUENCE [LARGE SCALE GENOMIC DNA]</scope>
    <source>
        <strain evidence="1 2">8G7_MSG3316</strain>
    </source>
</reference>
<evidence type="ECO:0000313" key="1">
    <source>
        <dbReference type="EMBL" id="OTN75897.1"/>
    </source>
</evidence>
<comment type="caution">
    <text evidence="1">The sequence shown here is derived from an EMBL/GenBank/DDBJ whole genome shotgun (WGS) entry which is preliminary data.</text>
</comment>
<dbReference type="STRING" id="1834191.A5886_000973"/>
<accession>A0A242A4C8</accession>
<dbReference type="AlphaFoldDB" id="A0A242A4C8"/>
<keyword evidence="2" id="KW-1185">Reference proteome</keyword>
<organism evidence="1 2">
    <name type="scientific">Candidatus Enterococcus testudinis</name>
    <dbReference type="NCBI Taxonomy" id="1834191"/>
    <lineage>
        <taxon>Bacteria</taxon>
        <taxon>Bacillati</taxon>
        <taxon>Bacillota</taxon>
        <taxon>Bacilli</taxon>
        <taxon>Lactobacillales</taxon>
        <taxon>Enterococcaceae</taxon>
        <taxon>Enterococcus</taxon>
    </lineage>
</organism>
<dbReference type="OrthoDB" id="2867478at2"/>
<dbReference type="RefSeq" id="WP_086273909.1">
    <property type="nucleotide sequence ID" value="NZ_NGKU01000001.1"/>
</dbReference>
<evidence type="ECO:0000313" key="2">
    <source>
        <dbReference type="Proteomes" id="UP000195043"/>
    </source>
</evidence>
<dbReference type="EMBL" id="NGKU01000001">
    <property type="protein sequence ID" value="OTN75897.1"/>
    <property type="molecule type" value="Genomic_DNA"/>
</dbReference>
<proteinExistence type="predicted"/>
<dbReference type="Proteomes" id="UP000195043">
    <property type="component" value="Unassembled WGS sequence"/>
</dbReference>
<protein>
    <submittedName>
        <fullName evidence="1">Uncharacterized protein</fullName>
    </submittedName>
</protein>
<gene>
    <name evidence="1" type="ORF">A5886_000973</name>
</gene>